<evidence type="ECO:0000256" key="1">
    <source>
        <dbReference type="ARBA" id="ARBA00004123"/>
    </source>
</evidence>
<accession>A0A8J5WX77</accession>
<dbReference type="Proteomes" id="UP000729402">
    <property type="component" value="Unassembled WGS sequence"/>
</dbReference>
<dbReference type="GO" id="GO:0005634">
    <property type="term" value="C:nucleus"/>
    <property type="evidence" value="ECO:0007669"/>
    <property type="project" value="UniProtKB-SubCell"/>
</dbReference>
<protein>
    <recommendedName>
        <fullName evidence="7">AP2/ERF domain-containing protein</fullName>
    </recommendedName>
</protein>
<keyword evidence="9" id="KW-1185">Reference proteome</keyword>
<dbReference type="PANTHER" id="PTHR31190">
    <property type="entry name" value="DNA-BINDING DOMAIN"/>
    <property type="match status" value="1"/>
</dbReference>
<keyword evidence="2" id="KW-0805">Transcription regulation</keyword>
<dbReference type="PROSITE" id="PS51032">
    <property type="entry name" value="AP2_ERF"/>
    <property type="match status" value="1"/>
</dbReference>
<feature type="domain" description="AP2/ERF" evidence="7">
    <location>
        <begin position="218"/>
        <end position="275"/>
    </location>
</feature>
<reference evidence="8" key="1">
    <citation type="journal article" date="2021" name="bioRxiv">
        <title>Whole Genome Assembly and Annotation of Northern Wild Rice, Zizania palustris L., Supports a Whole Genome Duplication in the Zizania Genus.</title>
        <authorList>
            <person name="Haas M."/>
            <person name="Kono T."/>
            <person name="Macchietto M."/>
            <person name="Millas R."/>
            <person name="McGilp L."/>
            <person name="Shao M."/>
            <person name="Duquette J."/>
            <person name="Hirsch C.N."/>
            <person name="Kimball J."/>
        </authorList>
    </citation>
    <scope>NUCLEOTIDE SEQUENCE</scope>
    <source>
        <tissue evidence="8">Fresh leaf tissue</tissue>
    </source>
</reference>
<name>A0A8J5WX77_ZIZPA</name>
<keyword evidence="4" id="KW-0804">Transcription</keyword>
<feature type="region of interest" description="Disordered" evidence="6">
    <location>
        <begin position="165"/>
        <end position="190"/>
    </location>
</feature>
<gene>
    <name evidence="8" type="ORF">GUJ93_ZPchr0013g37391</name>
</gene>
<comment type="caution">
    <text evidence="8">The sequence shown here is derived from an EMBL/GenBank/DDBJ whole genome shotgun (WGS) entry which is preliminary data.</text>
</comment>
<dbReference type="SMART" id="SM00380">
    <property type="entry name" value="AP2"/>
    <property type="match status" value="1"/>
</dbReference>
<evidence type="ECO:0000256" key="5">
    <source>
        <dbReference type="ARBA" id="ARBA00023242"/>
    </source>
</evidence>
<feature type="compositionally biased region" description="Acidic residues" evidence="6">
    <location>
        <begin position="165"/>
        <end position="186"/>
    </location>
</feature>
<keyword evidence="5" id="KW-0539">Nucleus</keyword>
<dbReference type="InterPro" id="IPR001471">
    <property type="entry name" value="AP2/ERF_dom"/>
</dbReference>
<proteinExistence type="predicted"/>
<dbReference type="PANTHER" id="PTHR31190:SF142">
    <property type="entry name" value="ETHYLENE-RESPONSIVE TRANSCRIPTION FACTOR RAP2-3"/>
    <property type="match status" value="1"/>
</dbReference>
<dbReference type="EMBL" id="JAAALK010000079">
    <property type="protein sequence ID" value="KAG8097119.1"/>
    <property type="molecule type" value="Genomic_DNA"/>
</dbReference>
<keyword evidence="3" id="KW-0238">DNA-binding</keyword>
<dbReference type="CDD" id="cd00018">
    <property type="entry name" value="AP2"/>
    <property type="match status" value="1"/>
</dbReference>
<evidence type="ECO:0000259" key="7">
    <source>
        <dbReference type="PROSITE" id="PS51032"/>
    </source>
</evidence>
<evidence type="ECO:0000313" key="9">
    <source>
        <dbReference type="Proteomes" id="UP000729402"/>
    </source>
</evidence>
<dbReference type="OrthoDB" id="685897at2759"/>
<evidence type="ECO:0000313" key="8">
    <source>
        <dbReference type="EMBL" id="KAG8097119.1"/>
    </source>
</evidence>
<organism evidence="8 9">
    <name type="scientific">Zizania palustris</name>
    <name type="common">Northern wild rice</name>
    <dbReference type="NCBI Taxonomy" id="103762"/>
    <lineage>
        <taxon>Eukaryota</taxon>
        <taxon>Viridiplantae</taxon>
        <taxon>Streptophyta</taxon>
        <taxon>Embryophyta</taxon>
        <taxon>Tracheophyta</taxon>
        <taxon>Spermatophyta</taxon>
        <taxon>Magnoliopsida</taxon>
        <taxon>Liliopsida</taxon>
        <taxon>Poales</taxon>
        <taxon>Poaceae</taxon>
        <taxon>BOP clade</taxon>
        <taxon>Oryzoideae</taxon>
        <taxon>Oryzeae</taxon>
        <taxon>Zizaniinae</taxon>
        <taxon>Zizania</taxon>
    </lineage>
</organism>
<dbReference type="AlphaFoldDB" id="A0A8J5WX77"/>
<feature type="region of interest" description="Disordered" evidence="6">
    <location>
        <begin position="1"/>
        <end position="33"/>
    </location>
</feature>
<sequence>MNSSSALACVSHRPRPLSGSGRCRAPSPSPPARWTPRPALAVACLLPLHRLRPASPLSSPSSRDFSFIFSFPGISESRREGEDLNGGRLPYLRAPCAHNQKQQQQQQQRLAFEAKPSKMCGGAILAELIPSVPAARSVTARHLWPGKGKNKRAAVDDFEAAFREFDDDSSEEEDDQMMMEEEEEEATSEHKPFVFRASSKKASGGRAAAPSCRGKTAKYRGVRRRPWGKWAAEIRDPVKGMRVWLGTFATAEAAALAYDDAARGIRGPGAKLNFPSAAPDTRKRGRASAAPAVKATPVIDLVDEEDAAMNVTASIKYEAEASDRSDSSALPDFSWQGMSASDDATVHPVLEVESDDQPQPLHLGGATKRQKTEPEESSTQVSENSGHDTDALFDAMLFTYYNGGAYESLDSLFSADAVQSTAAAGDQGMGLWSFDLDVDGRMSL</sequence>
<dbReference type="Pfam" id="PF00847">
    <property type="entry name" value="AP2"/>
    <property type="match status" value="1"/>
</dbReference>
<feature type="region of interest" description="Disordered" evidence="6">
    <location>
        <begin position="352"/>
        <end position="387"/>
    </location>
</feature>
<dbReference type="FunFam" id="3.30.730.10:FF:000001">
    <property type="entry name" value="Ethylene-responsive transcription factor 2"/>
    <property type="match status" value="1"/>
</dbReference>
<comment type="subcellular location">
    <subcellularLocation>
        <location evidence="1">Nucleus</location>
    </subcellularLocation>
</comment>
<reference evidence="8" key="2">
    <citation type="submission" date="2021-02" db="EMBL/GenBank/DDBJ databases">
        <authorList>
            <person name="Kimball J.A."/>
            <person name="Haas M.W."/>
            <person name="Macchietto M."/>
            <person name="Kono T."/>
            <person name="Duquette J."/>
            <person name="Shao M."/>
        </authorList>
    </citation>
    <scope>NUCLEOTIDE SEQUENCE</scope>
    <source>
        <tissue evidence="8">Fresh leaf tissue</tissue>
    </source>
</reference>
<evidence type="ECO:0000256" key="3">
    <source>
        <dbReference type="ARBA" id="ARBA00023125"/>
    </source>
</evidence>
<dbReference type="GO" id="GO:0003677">
    <property type="term" value="F:DNA binding"/>
    <property type="evidence" value="ECO:0007669"/>
    <property type="project" value="UniProtKB-KW"/>
</dbReference>
<evidence type="ECO:0000256" key="6">
    <source>
        <dbReference type="SAM" id="MobiDB-lite"/>
    </source>
</evidence>
<dbReference type="GO" id="GO:0003700">
    <property type="term" value="F:DNA-binding transcription factor activity"/>
    <property type="evidence" value="ECO:0007669"/>
    <property type="project" value="InterPro"/>
</dbReference>
<evidence type="ECO:0000256" key="2">
    <source>
        <dbReference type="ARBA" id="ARBA00023015"/>
    </source>
</evidence>
<dbReference type="GO" id="GO:0009873">
    <property type="term" value="P:ethylene-activated signaling pathway"/>
    <property type="evidence" value="ECO:0007669"/>
    <property type="project" value="InterPro"/>
</dbReference>
<evidence type="ECO:0000256" key="4">
    <source>
        <dbReference type="ARBA" id="ARBA00023163"/>
    </source>
</evidence>
<dbReference type="InterPro" id="IPR044808">
    <property type="entry name" value="ERF_plant"/>
</dbReference>